<dbReference type="Proteomes" id="UP000593567">
    <property type="component" value="Unassembled WGS sequence"/>
</dbReference>
<accession>A0A7J7J1X9</accession>
<sequence length="241" mass="28878">MEHHMELKNLREKIDWNSTDIKQLMMEYREKHMKNLFYEFALGQEKVYMSIERLRWSGMEIDGTPSSMVERLFERERHISCEDAANTYLNMNYDINPSPDPRPAVTDSWRHFTEPDMTSHYEPSLEDVVKAIFNFLQRKLIADEEMFDKMKSLTTVDMVGYYLDVFSDDYTLMLSMQPVLIYAKNAIGRKFLAPGSYFYNLLDQQLRHLFAYLEMDYIDLLGEEDVFSFDRFPRYVNNFCR</sequence>
<dbReference type="AlphaFoldDB" id="A0A7J7J1X9"/>
<comment type="caution">
    <text evidence="1">The sequence shown here is derived from an EMBL/GenBank/DDBJ whole genome shotgun (WGS) entry which is preliminary data.</text>
</comment>
<dbReference type="EMBL" id="VXIV02003193">
    <property type="protein sequence ID" value="KAF6020085.1"/>
    <property type="molecule type" value="Genomic_DNA"/>
</dbReference>
<reference evidence="1" key="1">
    <citation type="submission" date="2020-06" db="EMBL/GenBank/DDBJ databases">
        <title>Draft genome of Bugula neritina, a colonial animal packing powerful symbionts and potential medicines.</title>
        <authorList>
            <person name="Rayko M."/>
        </authorList>
    </citation>
    <scope>NUCLEOTIDE SEQUENCE [LARGE SCALE GENOMIC DNA]</scope>
    <source>
        <strain evidence="1">Kwan_BN1</strain>
    </source>
</reference>
<evidence type="ECO:0000313" key="1">
    <source>
        <dbReference type="EMBL" id="KAF6020085.1"/>
    </source>
</evidence>
<name>A0A7J7J1X9_BUGNE</name>
<keyword evidence="2" id="KW-1185">Reference proteome</keyword>
<gene>
    <name evidence="1" type="ORF">EB796_021582</name>
</gene>
<evidence type="ECO:0000313" key="2">
    <source>
        <dbReference type="Proteomes" id="UP000593567"/>
    </source>
</evidence>
<protein>
    <submittedName>
        <fullName evidence="1">Uncharacterized protein</fullName>
    </submittedName>
</protein>
<organism evidence="1 2">
    <name type="scientific">Bugula neritina</name>
    <name type="common">Brown bryozoan</name>
    <name type="synonym">Sertularia neritina</name>
    <dbReference type="NCBI Taxonomy" id="10212"/>
    <lineage>
        <taxon>Eukaryota</taxon>
        <taxon>Metazoa</taxon>
        <taxon>Spiralia</taxon>
        <taxon>Lophotrochozoa</taxon>
        <taxon>Bryozoa</taxon>
        <taxon>Gymnolaemata</taxon>
        <taxon>Cheilostomatida</taxon>
        <taxon>Flustrina</taxon>
        <taxon>Buguloidea</taxon>
        <taxon>Bugulidae</taxon>
        <taxon>Bugula</taxon>
    </lineage>
</organism>
<proteinExistence type="predicted"/>